<evidence type="ECO:0000313" key="4">
    <source>
        <dbReference type="Proteomes" id="UP000176725"/>
    </source>
</evidence>
<name>A0A1F8BLX5_9BACT</name>
<evidence type="ECO:0000259" key="2">
    <source>
        <dbReference type="Pfam" id="PF10648"/>
    </source>
</evidence>
<evidence type="ECO:0000313" key="3">
    <source>
        <dbReference type="EMBL" id="OGM65066.1"/>
    </source>
</evidence>
<keyword evidence="1" id="KW-1133">Transmembrane helix</keyword>
<gene>
    <name evidence="3" type="ORF">A2893_05435</name>
</gene>
<dbReference type="Proteomes" id="UP000176725">
    <property type="component" value="Unassembled WGS sequence"/>
</dbReference>
<dbReference type="InterPro" id="IPR018911">
    <property type="entry name" value="Gmad2_Ig-like_dom"/>
</dbReference>
<keyword evidence="1" id="KW-0812">Transmembrane</keyword>
<dbReference type="STRING" id="1802521.A2893_05435"/>
<organism evidence="3 4">
    <name type="scientific">Candidatus Woesebacteria bacterium RIFCSPLOWO2_01_FULL_39_25</name>
    <dbReference type="NCBI Taxonomy" id="1802521"/>
    <lineage>
        <taxon>Bacteria</taxon>
        <taxon>Candidatus Woeseibacteriota</taxon>
    </lineage>
</organism>
<accession>A0A1F8BLX5</accession>
<feature type="transmembrane region" description="Helical" evidence="1">
    <location>
        <begin position="6"/>
        <end position="27"/>
    </location>
</feature>
<keyword evidence="1" id="KW-0472">Membrane</keyword>
<comment type="caution">
    <text evidence="3">The sequence shown here is derived from an EMBL/GenBank/DDBJ whole genome shotgun (WGS) entry which is preliminary data.</text>
</comment>
<sequence>MTRPLSVLLFSIPLIILILFVVQVVLIKSSKNSYYIIEPSPSIGRSQEVSDFESCASSGYPVLESYPRRCIANGNSFVEEIGNEIEKMDLIIVDDPRPKQEISSPLKLTGQARGNWYFEASFPVYLYDEEGNEIGTAIAQAQSDWMTEEFVPFSVNLEFDKPETLQGELVLQKANPSGLSENEDSLTIPVRFK</sequence>
<dbReference type="Pfam" id="PF10648">
    <property type="entry name" value="Gmad2"/>
    <property type="match status" value="1"/>
</dbReference>
<evidence type="ECO:0000256" key="1">
    <source>
        <dbReference type="SAM" id="Phobius"/>
    </source>
</evidence>
<protein>
    <recommendedName>
        <fullName evidence="2">Bacterial spore germination immunoglobulin-like domain-containing protein</fullName>
    </recommendedName>
</protein>
<reference evidence="3 4" key="1">
    <citation type="journal article" date="2016" name="Nat. Commun.">
        <title>Thousands of microbial genomes shed light on interconnected biogeochemical processes in an aquifer system.</title>
        <authorList>
            <person name="Anantharaman K."/>
            <person name="Brown C.T."/>
            <person name="Hug L.A."/>
            <person name="Sharon I."/>
            <person name="Castelle C.J."/>
            <person name="Probst A.J."/>
            <person name="Thomas B.C."/>
            <person name="Singh A."/>
            <person name="Wilkins M.J."/>
            <person name="Karaoz U."/>
            <person name="Brodie E.L."/>
            <person name="Williams K.H."/>
            <person name="Hubbard S.S."/>
            <person name="Banfield J.F."/>
        </authorList>
    </citation>
    <scope>NUCLEOTIDE SEQUENCE [LARGE SCALE GENOMIC DNA]</scope>
</reference>
<dbReference type="AlphaFoldDB" id="A0A1F8BLX5"/>
<proteinExistence type="predicted"/>
<dbReference type="EMBL" id="MGHH01000007">
    <property type="protein sequence ID" value="OGM65066.1"/>
    <property type="molecule type" value="Genomic_DNA"/>
</dbReference>
<feature type="domain" description="Bacterial spore germination immunoglobulin-like" evidence="2">
    <location>
        <begin position="91"/>
        <end position="177"/>
    </location>
</feature>